<reference evidence="1 2" key="1">
    <citation type="submission" date="2014-05" db="EMBL/GenBank/DDBJ databases">
        <title>Methylome analysis of the phasevarions of Haemophilus influenzae.</title>
        <authorList>
            <person name="Atack J.M."/>
            <person name="Fox K.L."/>
            <person name="Power P.M."/>
            <person name="Clark T."/>
            <person name="Jurcisek J."/>
            <person name="Korlach J."/>
            <person name="Bakaletz L.O."/>
            <person name="Jennings M.P."/>
        </authorList>
    </citation>
    <scope>NUCLEOTIDE SEQUENCE [LARGE SCALE GENOMIC DNA]</scope>
    <source>
        <strain evidence="1 2">1209</strain>
    </source>
</reference>
<name>A0A158SZW9_HAEIF</name>
<comment type="caution">
    <text evidence="1">The sequence shown here is derived from an EMBL/GenBank/DDBJ whole genome shotgun (WGS) entry which is preliminary data.</text>
</comment>
<dbReference type="AlphaFoldDB" id="A0A158SZW9"/>
<organism evidence="1 2">
    <name type="scientific">Haemophilus influenzae</name>
    <dbReference type="NCBI Taxonomy" id="727"/>
    <lineage>
        <taxon>Bacteria</taxon>
        <taxon>Pseudomonadati</taxon>
        <taxon>Pseudomonadota</taxon>
        <taxon>Gammaproteobacteria</taxon>
        <taxon>Pasteurellales</taxon>
        <taxon>Pasteurellaceae</taxon>
        <taxon>Haemophilus</taxon>
    </lineage>
</organism>
<sequence length="56" mass="6538">MTALSEKTHIKCGYFISDIVLTLVAYVNYIQYYHIARLDYPLSIKQKPRNFGLITI</sequence>
<gene>
    <name evidence="1" type="ORF">NTHI1209_02063</name>
</gene>
<evidence type="ECO:0000313" key="2">
    <source>
        <dbReference type="Proteomes" id="UP000050700"/>
    </source>
</evidence>
<dbReference type="PATRIC" id="fig|727.582.peg.1882"/>
<evidence type="ECO:0000313" key="1">
    <source>
        <dbReference type="EMBL" id="KIS36413.1"/>
    </source>
</evidence>
<accession>A0A158SZW9</accession>
<protein>
    <submittedName>
        <fullName evidence="1">Uncharacterized protein</fullName>
    </submittedName>
</protein>
<dbReference type="Proteomes" id="UP000050700">
    <property type="component" value="Unassembled WGS sequence"/>
</dbReference>
<proteinExistence type="predicted"/>
<dbReference type="EMBL" id="JMQP01000002">
    <property type="protein sequence ID" value="KIS36413.1"/>
    <property type="molecule type" value="Genomic_DNA"/>
</dbReference>